<dbReference type="PANTHER" id="PTHR33103:SF27">
    <property type="entry name" value="OS04G0594700 PROTEIN"/>
    <property type="match status" value="1"/>
</dbReference>
<feature type="non-terminal residue" evidence="2">
    <location>
        <position position="1"/>
    </location>
</feature>
<evidence type="ECO:0000313" key="2">
    <source>
        <dbReference type="EMBL" id="EYU34024.1"/>
    </source>
</evidence>
<dbReference type="PANTHER" id="PTHR33103">
    <property type="entry name" value="OS01G0153900 PROTEIN"/>
    <property type="match status" value="1"/>
</dbReference>
<keyword evidence="3" id="KW-1185">Reference proteome</keyword>
<feature type="region of interest" description="Disordered" evidence="1">
    <location>
        <begin position="1"/>
        <end position="22"/>
    </location>
</feature>
<dbReference type="eggNOG" id="ENOG502RI50">
    <property type="taxonomic scope" value="Eukaryota"/>
</dbReference>
<name>A0A022R252_ERYGU</name>
<dbReference type="AlphaFoldDB" id="A0A022R252"/>
<dbReference type="Proteomes" id="UP000030748">
    <property type="component" value="Unassembled WGS sequence"/>
</dbReference>
<evidence type="ECO:0008006" key="4">
    <source>
        <dbReference type="Google" id="ProtNLM"/>
    </source>
</evidence>
<proteinExistence type="predicted"/>
<dbReference type="Pfam" id="PF05056">
    <property type="entry name" value="DUF674"/>
    <property type="match status" value="2"/>
</dbReference>
<sequence>IFVEEREAAGGDGGDGGGGGGGGGVFANKTSGFLISDDLRMVPNVAGSVMRTLGNLGVSDTEGAELRVVTFGFNEIMDLLKGSLLSSTPLTDIVLGKQPTDSASAVSEPAVSTREPTEKETTSVSKKVVNLKLMVQESTNKLLFAQAESDFVNFLSSLLAIPLGGAEYLLGSRNCFKSIDNLHGSIVDIIDAKYLATPYMKSRLTKPMLAYGYMSENRILPLGEERKIVSPTVGYEPETLLCNKIEKETESNSKKKMNLKLMVQESTNKLLFAQADDDFVDFLFTLLTVPLGGVLDCVLGSHTNGLKSIDNLYRSVKTLIDDKYFLAPDTKTRLMKPKLPRGFMSKNPILPLSEEESVHWLYYNCNADKKEWLSYSDSGRKIRVVYPKGQSTDFVKGPTMYMVSDDLTVKPLSMSYSISFLNEMKIPLSDIKEVEVQIGLQEAISILKASLTSTSALTDGLMINPVSNKTRKLEH</sequence>
<feature type="compositionally biased region" description="Gly residues" evidence="1">
    <location>
        <begin position="10"/>
        <end position="22"/>
    </location>
</feature>
<dbReference type="InterPro" id="IPR007750">
    <property type="entry name" value="DUF674"/>
</dbReference>
<accession>A0A022R252</accession>
<reference evidence="2 3" key="1">
    <citation type="journal article" date="2013" name="Proc. Natl. Acad. Sci. U.S.A.">
        <title>Fine-scale variation in meiotic recombination in Mimulus inferred from population shotgun sequencing.</title>
        <authorList>
            <person name="Hellsten U."/>
            <person name="Wright K.M."/>
            <person name="Jenkins J."/>
            <person name="Shu S."/>
            <person name="Yuan Y."/>
            <person name="Wessler S.R."/>
            <person name="Schmutz J."/>
            <person name="Willis J.H."/>
            <person name="Rokhsar D.S."/>
        </authorList>
    </citation>
    <scope>NUCLEOTIDE SEQUENCE [LARGE SCALE GENOMIC DNA]</scope>
    <source>
        <strain evidence="3">cv. DUN x IM62</strain>
    </source>
</reference>
<gene>
    <name evidence="2" type="ORF">MIMGU_mgv1a0195141mg</name>
</gene>
<evidence type="ECO:0000313" key="3">
    <source>
        <dbReference type="Proteomes" id="UP000030748"/>
    </source>
</evidence>
<organism evidence="2 3">
    <name type="scientific">Erythranthe guttata</name>
    <name type="common">Yellow monkey flower</name>
    <name type="synonym">Mimulus guttatus</name>
    <dbReference type="NCBI Taxonomy" id="4155"/>
    <lineage>
        <taxon>Eukaryota</taxon>
        <taxon>Viridiplantae</taxon>
        <taxon>Streptophyta</taxon>
        <taxon>Embryophyta</taxon>
        <taxon>Tracheophyta</taxon>
        <taxon>Spermatophyta</taxon>
        <taxon>Magnoliopsida</taxon>
        <taxon>eudicotyledons</taxon>
        <taxon>Gunneridae</taxon>
        <taxon>Pentapetalae</taxon>
        <taxon>asterids</taxon>
        <taxon>lamiids</taxon>
        <taxon>Lamiales</taxon>
        <taxon>Phrymaceae</taxon>
        <taxon>Erythranthe</taxon>
    </lineage>
</organism>
<dbReference type="EMBL" id="KI630735">
    <property type="protein sequence ID" value="EYU34024.1"/>
    <property type="molecule type" value="Genomic_DNA"/>
</dbReference>
<evidence type="ECO:0000256" key="1">
    <source>
        <dbReference type="SAM" id="MobiDB-lite"/>
    </source>
</evidence>
<protein>
    <recommendedName>
        <fullName evidence="4">DUF674 domain-containing protein</fullName>
    </recommendedName>
</protein>